<gene>
    <name evidence="3" type="ORF">DFR64_2954</name>
</gene>
<feature type="domain" description="YoaR-like putative peptidoglycan binding" evidence="2">
    <location>
        <begin position="274"/>
        <end position="344"/>
    </location>
</feature>
<dbReference type="RefSeq" id="WP_116226202.1">
    <property type="nucleotide sequence ID" value="NZ_AP018437.1"/>
</dbReference>
<feature type="transmembrane region" description="Helical" evidence="1">
    <location>
        <begin position="20"/>
        <end position="44"/>
    </location>
</feature>
<feature type="domain" description="YoaR-like putative peptidoglycan binding" evidence="2">
    <location>
        <begin position="93"/>
        <end position="204"/>
    </location>
</feature>
<keyword evidence="1" id="KW-1133">Transmembrane helix</keyword>
<proteinExistence type="predicted"/>
<dbReference type="Pfam" id="PF12229">
    <property type="entry name" value="PG_binding_4"/>
    <property type="match status" value="2"/>
</dbReference>
<keyword evidence="1" id="KW-0812">Transmembrane</keyword>
<organism evidence="3 4">
    <name type="scientific">Pelolinea submarina</name>
    <dbReference type="NCBI Taxonomy" id="913107"/>
    <lineage>
        <taxon>Bacteria</taxon>
        <taxon>Bacillati</taxon>
        <taxon>Chloroflexota</taxon>
        <taxon>Anaerolineae</taxon>
        <taxon>Anaerolineales</taxon>
        <taxon>Anaerolineaceae</taxon>
        <taxon>Pelolinea</taxon>
    </lineage>
</organism>
<dbReference type="EMBL" id="QUMS01000005">
    <property type="protein sequence ID" value="REG05545.1"/>
    <property type="molecule type" value="Genomic_DNA"/>
</dbReference>
<keyword evidence="1" id="KW-0472">Membrane</keyword>
<dbReference type="AlphaFoldDB" id="A0A3E0A696"/>
<accession>A0A3E0A696</accession>
<evidence type="ECO:0000313" key="3">
    <source>
        <dbReference type="EMBL" id="REG05545.1"/>
    </source>
</evidence>
<protein>
    <submittedName>
        <fullName evidence="3">Vancomycin resistance protein YoaR</fullName>
    </submittedName>
</protein>
<dbReference type="PANTHER" id="PTHR35788">
    <property type="entry name" value="EXPORTED PROTEIN-RELATED"/>
    <property type="match status" value="1"/>
</dbReference>
<dbReference type="InterPro" id="IPR052913">
    <property type="entry name" value="Glycopeptide_resist_protein"/>
</dbReference>
<sequence>MSSSSSSQSFSFWQLLVKTITVLLLGMVLFLTIAFTVIGVYQVWYAGRIFPGIHIADVNVGGLNQEQAAFYLSSNFKLTPDGKIHLWYGSNPIEVEPEQLGIRLEISASVQEAYNFGRKGAFGSWLVYRMNNSSSANNLTPTIVFDQPTAVRYLQQIGQLYDHPAIEAQLSLQGTQVVSQLGQNGQQLDIAASLDQIAAQVEQLNLEKVILTVTQTQPQIMDASPYANMAQKILDQPFSLVLAASPTEPATEWKILPEDLAPMLTFETQQEDGQTRMVPQLKEDYLDAYLSNLSSQVDIKTKNPRFIFNDETRQLDLLTPGVTGRQLDFASTAANVQSALAQGQTSAPVSIAIQQPQVSDSAQTADLGITELVHSESSYFYGSSSARVQNIQTAAAQFHGLLVPPNSTFSMAEVMDEITLDNGYAEALIIYNGQTIEGVGGGVCQVSTTLFRTAFFSGFPITERHPHAYRVSYYEKTAGNKRDNDLAGLDATVYVPIIDLKFENDTPYWLLMETYVDPSASRITWKFYSTWDGRTVNWQTTGPTDVEKPEKPLYRENPELSSGEIEQVEWEADGADIRVDRSVYLGDALMFQDSFDTHYEPWRAVYEYGPGTEGIPANSKDE</sequence>
<comment type="caution">
    <text evidence="3">The sequence shown here is derived from an EMBL/GenBank/DDBJ whole genome shotgun (WGS) entry which is preliminary data.</text>
</comment>
<dbReference type="Proteomes" id="UP000256388">
    <property type="component" value="Unassembled WGS sequence"/>
</dbReference>
<dbReference type="OrthoDB" id="9797191at2"/>
<evidence type="ECO:0000256" key="1">
    <source>
        <dbReference type="SAM" id="Phobius"/>
    </source>
</evidence>
<dbReference type="InterPro" id="IPR007391">
    <property type="entry name" value="Vancomycin_resist_VanW"/>
</dbReference>
<dbReference type="Pfam" id="PF04294">
    <property type="entry name" value="VanW"/>
    <property type="match status" value="1"/>
</dbReference>
<evidence type="ECO:0000313" key="4">
    <source>
        <dbReference type="Proteomes" id="UP000256388"/>
    </source>
</evidence>
<keyword evidence="4" id="KW-1185">Reference proteome</keyword>
<name>A0A3E0A696_9CHLR</name>
<evidence type="ECO:0000259" key="2">
    <source>
        <dbReference type="Pfam" id="PF12229"/>
    </source>
</evidence>
<dbReference type="InterPro" id="IPR022029">
    <property type="entry name" value="YoaR-like_PG-bd"/>
</dbReference>
<reference evidence="3 4" key="1">
    <citation type="submission" date="2018-08" db="EMBL/GenBank/DDBJ databases">
        <title>Genomic Encyclopedia of Type Strains, Phase IV (KMG-IV): sequencing the most valuable type-strain genomes for metagenomic binning, comparative biology and taxonomic classification.</title>
        <authorList>
            <person name="Goeker M."/>
        </authorList>
    </citation>
    <scope>NUCLEOTIDE SEQUENCE [LARGE SCALE GENOMIC DNA]</scope>
    <source>
        <strain evidence="3 4">DSM 23923</strain>
    </source>
</reference>
<dbReference type="PANTHER" id="PTHR35788:SF1">
    <property type="entry name" value="EXPORTED PROTEIN"/>
    <property type="match status" value="1"/>
</dbReference>